<comment type="caution">
    <text evidence="1">The sequence shown here is derived from an EMBL/GenBank/DDBJ whole genome shotgun (WGS) entry which is preliminary data.</text>
</comment>
<accession>A0ABU0TAB8</accession>
<proteinExistence type="predicted"/>
<evidence type="ECO:0000313" key="1">
    <source>
        <dbReference type="EMBL" id="MDQ1032761.1"/>
    </source>
</evidence>
<keyword evidence="2" id="KW-1185">Reference proteome</keyword>
<dbReference type="RefSeq" id="WP_307529739.1">
    <property type="nucleotide sequence ID" value="NZ_JAUSZI010000002.1"/>
</dbReference>
<dbReference type="EMBL" id="JAUSZI010000002">
    <property type="protein sequence ID" value="MDQ1032761.1"/>
    <property type="molecule type" value="Genomic_DNA"/>
</dbReference>
<name>A0ABU0TAB8_9ACTN</name>
<gene>
    <name evidence="1" type="ORF">QF035_010343</name>
</gene>
<sequence>MTRLSEFVGGLGVGLVRGRAHSDLASVEVARKYAAEPLLREARVPRMTLPEVTIEVKCAIVDVGADDVEIRVTPRELMDVPAAHLSTIVLKWNGEDIDPVPPNEGPG</sequence>
<evidence type="ECO:0000313" key="2">
    <source>
        <dbReference type="Proteomes" id="UP001230328"/>
    </source>
</evidence>
<organism evidence="1 2">
    <name type="scientific">Streptomyces umbrinus</name>
    <dbReference type="NCBI Taxonomy" id="67370"/>
    <lineage>
        <taxon>Bacteria</taxon>
        <taxon>Bacillati</taxon>
        <taxon>Actinomycetota</taxon>
        <taxon>Actinomycetes</taxon>
        <taxon>Kitasatosporales</taxon>
        <taxon>Streptomycetaceae</taxon>
        <taxon>Streptomyces</taxon>
        <taxon>Streptomyces phaeochromogenes group</taxon>
    </lineage>
</organism>
<reference evidence="1 2" key="1">
    <citation type="submission" date="2023-07" db="EMBL/GenBank/DDBJ databases">
        <title>Comparative genomics of wheat-associated soil bacteria to identify genetic determinants of phenazine resistance.</title>
        <authorList>
            <person name="Mouncey N."/>
        </authorList>
    </citation>
    <scope>NUCLEOTIDE SEQUENCE [LARGE SCALE GENOMIC DNA]</scope>
    <source>
        <strain evidence="1 2">V2I4</strain>
    </source>
</reference>
<protein>
    <submittedName>
        <fullName evidence="1">Uncharacterized protein</fullName>
    </submittedName>
</protein>
<dbReference type="Proteomes" id="UP001230328">
    <property type="component" value="Unassembled WGS sequence"/>
</dbReference>